<reference evidence="1" key="1">
    <citation type="journal article" date="2014" name="Front. Microbiol.">
        <title>High frequency of phylogenetically diverse reductive dehalogenase-homologous genes in deep subseafloor sedimentary metagenomes.</title>
        <authorList>
            <person name="Kawai M."/>
            <person name="Futagami T."/>
            <person name="Toyoda A."/>
            <person name="Takaki Y."/>
            <person name="Nishi S."/>
            <person name="Hori S."/>
            <person name="Arai W."/>
            <person name="Tsubouchi T."/>
            <person name="Morono Y."/>
            <person name="Uchiyama I."/>
            <person name="Ito T."/>
            <person name="Fujiyama A."/>
            <person name="Inagaki F."/>
            <person name="Takami H."/>
        </authorList>
    </citation>
    <scope>NUCLEOTIDE SEQUENCE</scope>
    <source>
        <strain evidence="1">Expedition CK06-06</strain>
    </source>
</reference>
<protein>
    <submittedName>
        <fullName evidence="1">Uncharacterized protein</fullName>
    </submittedName>
</protein>
<comment type="caution">
    <text evidence="1">The sequence shown here is derived from an EMBL/GenBank/DDBJ whole genome shotgun (WGS) entry which is preliminary data.</text>
</comment>
<dbReference type="AlphaFoldDB" id="X1M9B8"/>
<proteinExistence type="predicted"/>
<evidence type="ECO:0000313" key="1">
    <source>
        <dbReference type="EMBL" id="GAI14691.1"/>
    </source>
</evidence>
<feature type="non-terminal residue" evidence="1">
    <location>
        <position position="1"/>
    </location>
</feature>
<name>X1M9B8_9ZZZZ</name>
<gene>
    <name evidence="1" type="ORF">S06H3_18393</name>
</gene>
<sequence>DGGLFNVAADTDVTLGKSIVTLGGDGGFTNFDNGDTISFDVDGTNVTYNVVLADDTDLEFATKLETALGGLGATYSISRSGASVSILKTDGTAIEITNFDDDVGGDAMLAVSTGTGIGTTPPANALLDASDPDKNSADSTRLFGSEGVAKGYSPVISWEKLDATGTPTGDSGSINITNPESVVVEGSLSFDIGAGALVAGNTFTINTDSAGVVDALSFTPSEKANSILDTYKFTVTSGGEIGTDTVDIKWSNSITSGTFTLEGAAPSTVEVDGMTIQFTDGTLFNGDVFTITTDDQGSPTRNLPSDWHWTLDSFTD</sequence>
<organism evidence="1">
    <name type="scientific">marine sediment metagenome</name>
    <dbReference type="NCBI Taxonomy" id="412755"/>
    <lineage>
        <taxon>unclassified sequences</taxon>
        <taxon>metagenomes</taxon>
        <taxon>ecological metagenomes</taxon>
    </lineage>
</organism>
<feature type="non-terminal residue" evidence="1">
    <location>
        <position position="316"/>
    </location>
</feature>
<accession>X1M9B8</accession>
<dbReference type="EMBL" id="BARV01009297">
    <property type="protein sequence ID" value="GAI14691.1"/>
    <property type="molecule type" value="Genomic_DNA"/>
</dbReference>